<gene>
    <name evidence="2" type="ORF">ET445_09590</name>
</gene>
<dbReference type="EMBL" id="CP035491">
    <property type="protein sequence ID" value="QAY73553.1"/>
    <property type="molecule type" value="Genomic_DNA"/>
</dbReference>
<dbReference type="Proteomes" id="UP000291259">
    <property type="component" value="Chromosome"/>
</dbReference>
<organism evidence="2 3">
    <name type="scientific">Agromyces protaetiae</name>
    <dbReference type="NCBI Taxonomy" id="2509455"/>
    <lineage>
        <taxon>Bacteria</taxon>
        <taxon>Bacillati</taxon>
        <taxon>Actinomycetota</taxon>
        <taxon>Actinomycetes</taxon>
        <taxon>Micrococcales</taxon>
        <taxon>Microbacteriaceae</taxon>
        <taxon>Agromyces</taxon>
    </lineage>
</organism>
<feature type="transmembrane region" description="Helical" evidence="1">
    <location>
        <begin position="198"/>
        <end position="225"/>
    </location>
</feature>
<dbReference type="OrthoDB" id="5240834at2"/>
<name>A0A4P6FEU3_9MICO</name>
<sequence length="367" mass="39496">MTTTPTPPQIAARARRWSRPRVAERLGRFGRLGREGWRGWVGPAAVAAVVAAAYIVYAAWQWSQYTVKSWDLGIFAELVKAYSRLQPPIVDIKGDGYNLLGDHFHPLLAILAPVYAVAPHPFTLLVVQALCFAIAAAVIARTAIRRLGTPTGVLLGLAFGLAWGLQYAADAQFHEIALAVPLLAWSLCAMLERRDLAAALWAAPLVFVKEDLGLTVLAIGLVLAYRSRKPLGLWLAAWGAAWFAIAVFVVLPALNPDGAWAYAGNADPGGVFSDPAALFHPQKGVTLTLLLVITGGLLVISPISVVLLPTLAWRFLSTNEGYWGPTWHYSAVLIPIAFLALLDGIDRAAASRWGGCAATVGMPRRSR</sequence>
<proteinExistence type="predicted"/>
<feature type="transmembrane region" description="Helical" evidence="1">
    <location>
        <begin position="147"/>
        <end position="165"/>
    </location>
</feature>
<protein>
    <submittedName>
        <fullName evidence="2">DUF2079 domain-containing protein</fullName>
    </submittedName>
</protein>
<accession>A0A4P6FEU3</accession>
<dbReference type="KEGG" id="agf:ET445_09590"/>
<keyword evidence="1" id="KW-0472">Membrane</keyword>
<evidence type="ECO:0000313" key="3">
    <source>
        <dbReference type="Proteomes" id="UP000291259"/>
    </source>
</evidence>
<dbReference type="Pfam" id="PF09852">
    <property type="entry name" value="DUF2079"/>
    <property type="match status" value="1"/>
</dbReference>
<evidence type="ECO:0000256" key="1">
    <source>
        <dbReference type="SAM" id="Phobius"/>
    </source>
</evidence>
<keyword evidence="3" id="KW-1185">Reference proteome</keyword>
<dbReference type="RefSeq" id="WP_129190930.1">
    <property type="nucleotide sequence ID" value="NZ_CP035491.1"/>
</dbReference>
<reference evidence="2 3" key="1">
    <citation type="submission" date="2019-01" db="EMBL/GenBank/DDBJ databases">
        <title>Genome sequencing of strain FW100M-8.</title>
        <authorList>
            <person name="Heo J."/>
            <person name="Kim S.-J."/>
            <person name="Kim J.-S."/>
            <person name="Hong S.-B."/>
            <person name="Kwon S.-W."/>
        </authorList>
    </citation>
    <scope>NUCLEOTIDE SEQUENCE [LARGE SCALE GENOMIC DNA]</scope>
    <source>
        <strain evidence="2 3">FW100M-8</strain>
    </source>
</reference>
<dbReference type="AlphaFoldDB" id="A0A4P6FEU3"/>
<feature type="transmembrane region" description="Helical" evidence="1">
    <location>
        <begin position="122"/>
        <end position="140"/>
    </location>
</feature>
<feature type="transmembrane region" description="Helical" evidence="1">
    <location>
        <begin position="287"/>
        <end position="307"/>
    </location>
</feature>
<keyword evidence="1" id="KW-0812">Transmembrane</keyword>
<feature type="transmembrane region" description="Helical" evidence="1">
    <location>
        <begin position="231"/>
        <end position="254"/>
    </location>
</feature>
<evidence type="ECO:0000313" key="2">
    <source>
        <dbReference type="EMBL" id="QAY73553.1"/>
    </source>
</evidence>
<dbReference type="InterPro" id="IPR018650">
    <property type="entry name" value="STSV1_Orf64"/>
</dbReference>
<feature type="transmembrane region" description="Helical" evidence="1">
    <location>
        <begin position="40"/>
        <end position="60"/>
    </location>
</feature>
<keyword evidence="1" id="KW-1133">Transmembrane helix</keyword>